<feature type="region of interest" description="Disordered" evidence="1">
    <location>
        <begin position="1"/>
        <end position="89"/>
    </location>
</feature>
<feature type="compositionally biased region" description="Pro residues" evidence="1">
    <location>
        <begin position="1"/>
        <end position="11"/>
    </location>
</feature>
<sequence length="245" mass="27248">EVIIPKPPPPPLRRHASSFPNPNNHREERNPSTYQNRGNRLKGGRKTFQPPRRMNNRNQQQSIEGGAPPPLAASTPVQNHHHRMGNPGISTSTPFVFNNGSRARSSQNPAPSSSGIKLPDLSLAAYECGRVSALAHTTESSPSWLSYTLKTKLRLVEIPATPRCKRNRSQIVSTETSPELEQKRHKDLAEMGDEADKLIQRAVDATEKRMRKLLEEQLKPVTDLTEIVKKVVETTSTTTGYDSPP</sequence>
<evidence type="ECO:0000313" key="3">
    <source>
        <dbReference type="Proteomes" id="UP001642540"/>
    </source>
</evidence>
<proteinExistence type="predicted"/>
<evidence type="ECO:0000313" key="2">
    <source>
        <dbReference type="EMBL" id="CAL8148715.1"/>
    </source>
</evidence>
<gene>
    <name evidence="2" type="ORF">ODALV1_LOCUS31510</name>
</gene>
<reference evidence="2 3" key="1">
    <citation type="submission" date="2024-08" db="EMBL/GenBank/DDBJ databases">
        <authorList>
            <person name="Cucini C."/>
            <person name="Frati F."/>
        </authorList>
    </citation>
    <scope>NUCLEOTIDE SEQUENCE [LARGE SCALE GENOMIC DNA]</scope>
</reference>
<feature type="non-terminal residue" evidence="2">
    <location>
        <position position="1"/>
    </location>
</feature>
<keyword evidence="3" id="KW-1185">Reference proteome</keyword>
<evidence type="ECO:0000256" key="1">
    <source>
        <dbReference type="SAM" id="MobiDB-lite"/>
    </source>
</evidence>
<comment type="caution">
    <text evidence="2">The sequence shown here is derived from an EMBL/GenBank/DDBJ whole genome shotgun (WGS) entry which is preliminary data.</text>
</comment>
<dbReference type="EMBL" id="CAXLJM020000174">
    <property type="protein sequence ID" value="CAL8148715.1"/>
    <property type="molecule type" value="Genomic_DNA"/>
</dbReference>
<accession>A0ABP1SAS1</accession>
<name>A0ABP1SAS1_9HEXA</name>
<organism evidence="2 3">
    <name type="scientific">Orchesella dallaii</name>
    <dbReference type="NCBI Taxonomy" id="48710"/>
    <lineage>
        <taxon>Eukaryota</taxon>
        <taxon>Metazoa</taxon>
        <taxon>Ecdysozoa</taxon>
        <taxon>Arthropoda</taxon>
        <taxon>Hexapoda</taxon>
        <taxon>Collembola</taxon>
        <taxon>Entomobryomorpha</taxon>
        <taxon>Entomobryoidea</taxon>
        <taxon>Orchesellidae</taxon>
        <taxon>Orchesellinae</taxon>
        <taxon>Orchesella</taxon>
    </lineage>
</organism>
<protein>
    <submittedName>
        <fullName evidence="2">Uncharacterized protein</fullName>
    </submittedName>
</protein>
<dbReference type="Proteomes" id="UP001642540">
    <property type="component" value="Unassembled WGS sequence"/>
</dbReference>